<name>A0A919QBG7_9ACTN</name>
<keyword evidence="1" id="KW-0732">Signal</keyword>
<evidence type="ECO:0008006" key="4">
    <source>
        <dbReference type="Google" id="ProtNLM"/>
    </source>
</evidence>
<dbReference type="Proteomes" id="UP000640052">
    <property type="component" value="Unassembled WGS sequence"/>
</dbReference>
<evidence type="ECO:0000313" key="2">
    <source>
        <dbReference type="EMBL" id="GIH24966.1"/>
    </source>
</evidence>
<reference evidence="2" key="1">
    <citation type="submission" date="2021-01" db="EMBL/GenBank/DDBJ databases">
        <title>Whole genome shotgun sequence of Acrocarpospora phusangensis NBRC 108782.</title>
        <authorList>
            <person name="Komaki H."/>
            <person name="Tamura T."/>
        </authorList>
    </citation>
    <scope>NUCLEOTIDE SEQUENCE</scope>
    <source>
        <strain evidence="2">NBRC 108782</strain>
    </source>
</reference>
<accession>A0A919QBG7</accession>
<feature type="signal peptide" evidence="1">
    <location>
        <begin position="1"/>
        <end position="25"/>
    </location>
</feature>
<evidence type="ECO:0000256" key="1">
    <source>
        <dbReference type="SAM" id="SignalP"/>
    </source>
</evidence>
<comment type="caution">
    <text evidence="2">The sequence shown here is derived from an EMBL/GenBank/DDBJ whole genome shotgun (WGS) entry which is preliminary data.</text>
</comment>
<protein>
    <recommendedName>
        <fullName evidence="4">WxL domain-containing protein</fullName>
    </recommendedName>
</protein>
<dbReference type="RefSeq" id="WP_204041692.1">
    <property type="nucleotide sequence ID" value="NZ_BOOA01000023.1"/>
</dbReference>
<dbReference type="AlphaFoldDB" id="A0A919QBG7"/>
<proteinExistence type="predicted"/>
<dbReference type="EMBL" id="BOOA01000023">
    <property type="protein sequence ID" value="GIH24966.1"/>
    <property type="molecule type" value="Genomic_DNA"/>
</dbReference>
<sequence length="178" mass="17454">MRIIRHLAVLCAATTIATVTTPAYAVDTTTTFTIAGGALTIAAPANASLGSGASGGSISGSLGSVTVTDARSTLLGQWTATVAATDFTTGGATTNETIAKANVSYASLAATSSTGVGVFTPGQLTVLLAQSLSTPRTAYAGTALVGNNTVIWNPTLVVSPPSSSVAGEYTGTVTHSVA</sequence>
<organism evidence="2 3">
    <name type="scientific">Acrocarpospora phusangensis</name>
    <dbReference type="NCBI Taxonomy" id="1070424"/>
    <lineage>
        <taxon>Bacteria</taxon>
        <taxon>Bacillati</taxon>
        <taxon>Actinomycetota</taxon>
        <taxon>Actinomycetes</taxon>
        <taxon>Streptosporangiales</taxon>
        <taxon>Streptosporangiaceae</taxon>
        <taxon>Acrocarpospora</taxon>
    </lineage>
</organism>
<gene>
    <name evidence="2" type="ORF">Aph01nite_32760</name>
</gene>
<keyword evidence="3" id="KW-1185">Reference proteome</keyword>
<evidence type="ECO:0000313" key="3">
    <source>
        <dbReference type="Proteomes" id="UP000640052"/>
    </source>
</evidence>
<feature type="chain" id="PRO_5036862544" description="WxL domain-containing protein" evidence="1">
    <location>
        <begin position="26"/>
        <end position="178"/>
    </location>
</feature>